<reference evidence="4 5" key="1">
    <citation type="journal article" date="2018" name="Int. J. Syst. Evol. Microbiol.">
        <title>Paraburkholderia azotifigens sp. nov., a nitrogen-fixing bacterium isolated from paddy soil.</title>
        <authorList>
            <person name="Choi G.M."/>
            <person name="Im W.T."/>
        </authorList>
    </citation>
    <scope>NUCLEOTIDE SEQUENCE [LARGE SCALE GENOMIC DNA]</scope>
    <source>
        <strain evidence="4 5">NF 2-5-3</strain>
    </source>
</reference>
<comment type="similarity">
    <text evidence="1 2">Belongs to the small heat shock protein (HSP20) family.</text>
</comment>
<dbReference type="CDD" id="cd06464">
    <property type="entry name" value="ACD_sHsps-like"/>
    <property type="match status" value="1"/>
</dbReference>
<dbReference type="SUPFAM" id="SSF49764">
    <property type="entry name" value="HSP20-like chaperones"/>
    <property type="match status" value="1"/>
</dbReference>
<evidence type="ECO:0000313" key="5">
    <source>
        <dbReference type="Proteomes" id="UP000321776"/>
    </source>
</evidence>
<dbReference type="EMBL" id="VOQS01000002">
    <property type="protein sequence ID" value="TXC85494.1"/>
    <property type="molecule type" value="Genomic_DNA"/>
</dbReference>
<dbReference type="Pfam" id="PF00011">
    <property type="entry name" value="HSP20"/>
    <property type="match status" value="1"/>
</dbReference>
<accession>A0A5C6VL23</accession>
<dbReference type="Proteomes" id="UP000321776">
    <property type="component" value="Unassembled WGS sequence"/>
</dbReference>
<dbReference type="AlphaFoldDB" id="A0A5C6VL23"/>
<evidence type="ECO:0000313" key="4">
    <source>
        <dbReference type="EMBL" id="TXC85494.1"/>
    </source>
</evidence>
<dbReference type="InterPro" id="IPR002068">
    <property type="entry name" value="A-crystallin/Hsp20_dom"/>
</dbReference>
<dbReference type="InterPro" id="IPR031107">
    <property type="entry name" value="Small_HSP"/>
</dbReference>
<sequence length="151" mass="16429">MKGSFMRFSSDVFPDFERLLQEQMDAVVRNFGVAAGIRAGARGTFPPINIGSTVDAIEVVAFVAGVDPQALQVSIDKGLLILSGERPSALADAGERKIVYADERFAGKFRRVVSLPDDADPARVEAKYADGCLRVTVMKRESSKPRLIQVQ</sequence>
<dbReference type="PROSITE" id="PS01031">
    <property type="entry name" value="SHSP"/>
    <property type="match status" value="1"/>
</dbReference>
<dbReference type="PANTHER" id="PTHR11527">
    <property type="entry name" value="HEAT-SHOCK PROTEIN 20 FAMILY MEMBER"/>
    <property type="match status" value="1"/>
</dbReference>
<comment type="caution">
    <text evidence="4">The sequence shown here is derived from an EMBL/GenBank/DDBJ whole genome shotgun (WGS) entry which is preliminary data.</text>
</comment>
<name>A0A5C6VL23_9BURK</name>
<evidence type="ECO:0000256" key="1">
    <source>
        <dbReference type="PROSITE-ProRule" id="PRU00285"/>
    </source>
</evidence>
<protein>
    <submittedName>
        <fullName evidence="4">Hsp20/alpha crystallin family protein</fullName>
    </submittedName>
</protein>
<evidence type="ECO:0000256" key="2">
    <source>
        <dbReference type="RuleBase" id="RU003616"/>
    </source>
</evidence>
<feature type="domain" description="SHSP" evidence="3">
    <location>
        <begin position="39"/>
        <end position="151"/>
    </location>
</feature>
<proteinExistence type="inferred from homology"/>
<evidence type="ECO:0000259" key="3">
    <source>
        <dbReference type="PROSITE" id="PS01031"/>
    </source>
</evidence>
<dbReference type="RefSeq" id="WP_147234869.1">
    <property type="nucleotide sequence ID" value="NZ_VOQS01000002.1"/>
</dbReference>
<dbReference type="Gene3D" id="2.60.40.790">
    <property type="match status" value="1"/>
</dbReference>
<organism evidence="4 5">
    <name type="scientific">Paraburkholderia azotifigens</name>
    <dbReference type="NCBI Taxonomy" id="2057004"/>
    <lineage>
        <taxon>Bacteria</taxon>
        <taxon>Pseudomonadati</taxon>
        <taxon>Pseudomonadota</taxon>
        <taxon>Betaproteobacteria</taxon>
        <taxon>Burkholderiales</taxon>
        <taxon>Burkholderiaceae</taxon>
        <taxon>Paraburkholderia</taxon>
    </lineage>
</organism>
<dbReference type="InterPro" id="IPR008978">
    <property type="entry name" value="HSP20-like_chaperone"/>
</dbReference>
<gene>
    <name evidence="4" type="ORF">FRZ40_16835</name>
</gene>